<feature type="compositionally biased region" description="Acidic residues" evidence="1">
    <location>
        <begin position="497"/>
        <end position="520"/>
    </location>
</feature>
<dbReference type="InParanoid" id="A0A1S3HJ93"/>
<dbReference type="KEGG" id="lak:106155685"/>
<dbReference type="FunCoup" id="A0A1S3HJ93">
    <property type="interactions" value="3121"/>
</dbReference>
<feature type="region of interest" description="Disordered" evidence="1">
    <location>
        <begin position="559"/>
        <end position="588"/>
    </location>
</feature>
<proteinExistence type="predicted"/>
<evidence type="ECO:0000313" key="2">
    <source>
        <dbReference type="Proteomes" id="UP000085678"/>
    </source>
</evidence>
<dbReference type="AlphaFoldDB" id="A0A1S3HJ93"/>
<name>A0A1S3HJ93_LINAN</name>
<dbReference type="PANTHER" id="PTHR13060">
    <property type="entry name" value="SGT1 PROTEIN HSGT1 SUPPRESSOR OF GCR2"/>
    <property type="match status" value="1"/>
</dbReference>
<keyword evidence="2" id="KW-1185">Reference proteome</keyword>
<dbReference type="OrthoDB" id="27237at2759"/>
<accession>A0A1S3HJ93</accession>
<reference evidence="3" key="1">
    <citation type="submission" date="2025-08" db="UniProtKB">
        <authorList>
            <consortium name="RefSeq"/>
        </authorList>
    </citation>
    <scope>IDENTIFICATION</scope>
    <source>
        <tissue evidence="3">Gonads</tissue>
    </source>
</reference>
<dbReference type="PANTHER" id="PTHR13060:SF0">
    <property type="entry name" value="PROTEIN ECDYSONELESS HOMOLOG"/>
    <property type="match status" value="1"/>
</dbReference>
<dbReference type="InterPro" id="IPR010770">
    <property type="entry name" value="Ecd"/>
</dbReference>
<sequence length="634" mass="71397">MAEQKHVRQEDVCEYFLFPLVPDDVREADVEEYLEKEQELYLAYLGDLLVDYIWQIEPFNLRVVKDSSAGTVPPHLYGRTHYGDNVDDEWFIVHMLYKLTDNFPNLIAKIYDADGEFLLIEAANAIPKWLNPDTSENRIFITGGNLHIVRLPHTPAERRALPTGTPTVEIAVNCIRQHGDMTLASPQVQSAILRRTASFPQKAEQSTHRVHCYVPAAVAAVLKHSPGLVAPAVQAFCHRDPVDMKACRIMQHFRPGTRVLAEVKFTKCLYAQLMKQKFHPERKSDWTLPPPKSSKHKSYDLGMKLAYGFEILCAQCASNKAGREVNAGSAQRPVSGVRWQRFLAALQQKGYFRGELEGSKLYTQLLENAKRYFNKTINTDDSFYDEPGRQILDILNTVDINIEEMRKEGNQLPPEDDDSWLDLTPEQLDDMLCKVAGIEDPQEKKDAFDFSQVSESMKTFVDKVSSHEGAEFPGDDEGDVQFEANGFIESMTKMFEFDDPESSNSSDMDEYGSDVGSDEEMPAKGKKADKKMAEYMTAMDRELAKTTVGKSFEKDPVAISNGKASTTSKPTMAEMEDDDDIDNLDDDDFKPVNVDMTVVKNLLQSYAEQQGLAGPASNILETMGVKVPNQPPKK</sequence>
<feature type="compositionally biased region" description="Acidic residues" evidence="1">
    <location>
        <begin position="574"/>
        <end position="588"/>
    </location>
</feature>
<evidence type="ECO:0000313" key="3">
    <source>
        <dbReference type="RefSeq" id="XP_013386077.1"/>
    </source>
</evidence>
<feature type="region of interest" description="Disordered" evidence="1">
    <location>
        <begin position="497"/>
        <end position="525"/>
    </location>
</feature>
<gene>
    <name evidence="3" type="primary">LOC106155685</name>
</gene>
<dbReference type="Proteomes" id="UP000085678">
    <property type="component" value="Unplaced"/>
</dbReference>
<dbReference type="GeneID" id="106155685"/>
<organism evidence="2 3">
    <name type="scientific">Lingula anatina</name>
    <name type="common">Brachiopod</name>
    <name type="synonym">Lingula unguis</name>
    <dbReference type="NCBI Taxonomy" id="7574"/>
    <lineage>
        <taxon>Eukaryota</taxon>
        <taxon>Metazoa</taxon>
        <taxon>Spiralia</taxon>
        <taxon>Lophotrochozoa</taxon>
        <taxon>Brachiopoda</taxon>
        <taxon>Linguliformea</taxon>
        <taxon>Lingulata</taxon>
        <taxon>Lingulida</taxon>
        <taxon>Linguloidea</taxon>
        <taxon>Lingulidae</taxon>
        <taxon>Lingula</taxon>
    </lineage>
</organism>
<dbReference type="RefSeq" id="XP_013386077.1">
    <property type="nucleotide sequence ID" value="XM_013530623.2"/>
</dbReference>
<dbReference type="Pfam" id="PF07093">
    <property type="entry name" value="SGT1"/>
    <property type="match status" value="1"/>
</dbReference>
<protein>
    <submittedName>
        <fullName evidence="3">Protein ecdysoneless homolog</fullName>
    </submittedName>
</protein>
<evidence type="ECO:0000256" key="1">
    <source>
        <dbReference type="SAM" id="MobiDB-lite"/>
    </source>
</evidence>
<dbReference type="GO" id="GO:0005634">
    <property type="term" value="C:nucleus"/>
    <property type="evidence" value="ECO:0007669"/>
    <property type="project" value="TreeGrafter"/>
</dbReference>
<dbReference type="STRING" id="7574.A0A1S3HJ93"/>